<name>A0ABY6NZF9_9NOCA</name>
<gene>
    <name evidence="5" type="ORF">RHODO2019_14560</name>
</gene>
<dbReference type="Gene3D" id="3.40.50.1820">
    <property type="entry name" value="alpha/beta hydrolase"/>
    <property type="match status" value="1"/>
</dbReference>
<dbReference type="GO" id="GO:0016787">
    <property type="term" value="F:hydrolase activity"/>
    <property type="evidence" value="ECO:0007669"/>
    <property type="project" value="UniProtKB-KW"/>
</dbReference>
<protein>
    <submittedName>
        <fullName evidence="5">Alpha/beta fold hydrolase</fullName>
    </submittedName>
</protein>
<dbReference type="InterPro" id="IPR010941">
    <property type="entry name" value="PhaC_N"/>
</dbReference>
<dbReference type="SUPFAM" id="SSF53474">
    <property type="entry name" value="alpha/beta-Hydrolases"/>
    <property type="match status" value="1"/>
</dbReference>
<proteinExistence type="predicted"/>
<feature type="domain" description="Poly-beta-hydroxybutyrate polymerase N-terminal" evidence="4">
    <location>
        <begin position="136"/>
        <end position="304"/>
    </location>
</feature>
<dbReference type="Proteomes" id="UP001164965">
    <property type="component" value="Chromosome"/>
</dbReference>
<dbReference type="Pfam" id="PF07167">
    <property type="entry name" value="PhaC_N"/>
    <property type="match status" value="1"/>
</dbReference>
<sequence length="622" mass="66469">MSTDANTEKAAPKPRRASPRKAAATTSRARKGSPRAVTGSATRSTAARSASSRPTPAAPPDRAMGADSVDVAAPLDSLLVDAVFGPLRRFNPGMSGLRMAARLATRPQKLGRRVAGTAGELAKVAVGFSSVEPSAKDRRFAEQAWTDNAWLRRVLQTYLVTGQATKDLVGDAGLRWKDRERMTFVAENLVEALSPSNNPFLNPAALKAALDTGGTSYARGLRNFATDMAVKPRVPAMVDTSAFNVGQDLAITPGAVVLRTEVFELLQYTPTTETVRTAPMLLVPPTINKYYVADLAPGRSMVEHFVASGQQVFLVSWRNPSRKHAAWGLDTYVQAVLDAMDAVEQIAETDQQVLFSLCAGGIISSLTLGHLVNTGQEDRLSGFSLGVTLLDQSRAGLMSSVTSPELVRAAAAKSRADGYLDGRSLAAVFAWLRPGDLVWNYWVNNYLLGKQPPAFDVLYWNADTTRMAAELHADFLQLGLHNSLVTPGAVTVLGSPVDLSKVTVDSYVVAGIADHICPWASCYRSVHLLGGRSRFVLSTSGHIAALVNPPTNKKASYRVSDTTPTDPQQFLADNEPVQGSWWTDYVAWLGTHSGGSKPAPTSLGDAAHPVLAAAPGTYVFAT</sequence>
<feature type="compositionally biased region" description="Basic and acidic residues" evidence="3">
    <location>
        <begin position="1"/>
        <end position="11"/>
    </location>
</feature>
<dbReference type="EMBL" id="CP110615">
    <property type="protein sequence ID" value="UZJ24358.1"/>
    <property type="molecule type" value="Genomic_DNA"/>
</dbReference>
<dbReference type="InterPro" id="IPR051321">
    <property type="entry name" value="PHA/PHB_synthase"/>
</dbReference>
<evidence type="ECO:0000313" key="5">
    <source>
        <dbReference type="EMBL" id="UZJ24358.1"/>
    </source>
</evidence>
<accession>A0ABY6NZF9</accession>
<dbReference type="InterPro" id="IPR029058">
    <property type="entry name" value="AB_hydrolase_fold"/>
</dbReference>
<keyword evidence="5" id="KW-0378">Hydrolase</keyword>
<evidence type="ECO:0000256" key="3">
    <source>
        <dbReference type="SAM" id="MobiDB-lite"/>
    </source>
</evidence>
<dbReference type="PANTHER" id="PTHR36837">
    <property type="entry name" value="POLY(3-HYDROXYALKANOATE) POLYMERASE SUBUNIT PHAC"/>
    <property type="match status" value="1"/>
</dbReference>
<feature type="region of interest" description="Disordered" evidence="3">
    <location>
        <begin position="1"/>
        <end position="65"/>
    </location>
</feature>
<evidence type="ECO:0000256" key="2">
    <source>
        <dbReference type="ARBA" id="ARBA00023315"/>
    </source>
</evidence>
<reference evidence="5" key="1">
    <citation type="submission" date="2022-10" db="EMBL/GenBank/DDBJ databases">
        <title>Rhodococcus sp.75.</title>
        <authorList>
            <person name="Sun M."/>
        </authorList>
    </citation>
    <scope>NUCLEOTIDE SEQUENCE</scope>
    <source>
        <strain evidence="5">75</strain>
    </source>
</reference>
<keyword evidence="6" id="KW-1185">Reference proteome</keyword>
<keyword evidence="2" id="KW-0012">Acyltransferase</keyword>
<evidence type="ECO:0000256" key="1">
    <source>
        <dbReference type="ARBA" id="ARBA00022679"/>
    </source>
</evidence>
<feature type="compositionally biased region" description="Low complexity" evidence="3">
    <location>
        <begin position="35"/>
        <end position="63"/>
    </location>
</feature>
<evidence type="ECO:0000259" key="4">
    <source>
        <dbReference type="Pfam" id="PF07167"/>
    </source>
</evidence>
<keyword evidence="1" id="KW-0808">Transferase</keyword>
<dbReference type="PANTHER" id="PTHR36837:SF5">
    <property type="entry name" value="POLY-3-HYDROXYBUTYRATE SYNTHASE"/>
    <property type="match status" value="1"/>
</dbReference>
<organism evidence="5 6">
    <name type="scientific">Rhodococcus antarcticus</name>
    <dbReference type="NCBI Taxonomy" id="2987751"/>
    <lineage>
        <taxon>Bacteria</taxon>
        <taxon>Bacillati</taxon>
        <taxon>Actinomycetota</taxon>
        <taxon>Actinomycetes</taxon>
        <taxon>Mycobacteriales</taxon>
        <taxon>Nocardiaceae</taxon>
        <taxon>Rhodococcus</taxon>
    </lineage>
</organism>
<evidence type="ECO:0000313" key="6">
    <source>
        <dbReference type="Proteomes" id="UP001164965"/>
    </source>
</evidence>